<gene>
    <name evidence="2" type="ordered locus">MTR_2g038645</name>
</gene>
<sequence length="94" mass="10492">MMRRTREDEQSRALCNRSQPPPFTTNAVEYFQSSTGATVTAFTSTSNLTCGFCLLSSRNFDGFDVLRISHVLYWVCFDAAAAPVRGIQMGRDDV</sequence>
<reference evidence="2 4" key="2">
    <citation type="journal article" date="2014" name="BMC Genomics">
        <title>An improved genome release (version Mt4.0) for the model legume Medicago truncatula.</title>
        <authorList>
            <person name="Tang H."/>
            <person name="Krishnakumar V."/>
            <person name="Bidwell S."/>
            <person name="Rosen B."/>
            <person name="Chan A."/>
            <person name="Zhou S."/>
            <person name="Gentzbittel L."/>
            <person name="Childs K.L."/>
            <person name="Yandell M."/>
            <person name="Gundlach H."/>
            <person name="Mayer K.F."/>
            <person name="Schwartz D.C."/>
            <person name="Town C.D."/>
        </authorList>
    </citation>
    <scope>GENOME REANNOTATION</scope>
    <source>
        <strain evidence="2">A17</strain>
        <strain evidence="3 4">cv. Jemalong A17</strain>
    </source>
</reference>
<dbReference type="HOGENOM" id="CLU_2389492_0_0_1"/>
<reference evidence="2 4" key="1">
    <citation type="journal article" date="2011" name="Nature">
        <title>The Medicago genome provides insight into the evolution of rhizobial symbioses.</title>
        <authorList>
            <person name="Young N.D."/>
            <person name="Debelle F."/>
            <person name="Oldroyd G.E."/>
            <person name="Geurts R."/>
            <person name="Cannon S.B."/>
            <person name="Udvardi M.K."/>
            <person name="Benedito V.A."/>
            <person name="Mayer K.F."/>
            <person name="Gouzy J."/>
            <person name="Schoof H."/>
            <person name="Van de Peer Y."/>
            <person name="Proost S."/>
            <person name="Cook D.R."/>
            <person name="Meyers B.C."/>
            <person name="Spannagl M."/>
            <person name="Cheung F."/>
            <person name="De Mita S."/>
            <person name="Krishnakumar V."/>
            <person name="Gundlach H."/>
            <person name="Zhou S."/>
            <person name="Mudge J."/>
            <person name="Bharti A.K."/>
            <person name="Murray J.D."/>
            <person name="Naoumkina M.A."/>
            <person name="Rosen B."/>
            <person name="Silverstein K.A."/>
            <person name="Tang H."/>
            <person name="Rombauts S."/>
            <person name="Zhao P.X."/>
            <person name="Zhou P."/>
            <person name="Barbe V."/>
            <person name="Bardou P."/>
            <person name="Bechner M."/>
            <person name="Bellec A."/>
            <person name="Berger A."/>
            <person name="Berges H."/>
            <person name="Bidwell S."/>
            <person name="Bisseling T."/>
            <person name="Choisne N."/>
            <person name="Couloux A."/>
            <person name="Denny R."/>
            <person name="Deshpande S."/>
            <person name="Dai X."/>
            <person name="Doyle J.J."/>
            <person name="Dudez A.M."/>
            <person name="Farmer A.D."/>
            <person name="Fouteau S."/>
            <person name="Franken C."/>
            <person name="Gibelin C."/>
            <person name="Gish J."/>
            <person name="Goldstein S."/>
            <person name="Gonzalez A.J."/>
            <person name="Green P.J."/>
            <person name="Hallab A."/>
            <person name="Hartog M."/>
            <person name="Hua A."/>
            <person name="Humphray S.J."/>
            <person name="Jeong D.H."/>
            <person name="Jing Y."/>
            <person name="Jocker A."/>
            <person name="Kenton S.M."/>
            <person name="Kim D.J."/>
            <person name="Klee K."/>
            <person name="Lai H."/>
            <person name="Lang C."/>
            <person name="Lin S."/>
            <person name="Macmil S.L."/>
            <person name="Magdelenat G."/>
            <person name="Matthews L."/>
            <person name="McCorrison J."/>
            <person name="Monaghan E.L."/>
            <person name="Mun J.H."/>
            <person name="Najar F.Z."/>
            <person name="Nicholson C."/>
            <person name="Noirot C."/>
            <person name="O'Bleness M."/>
            <person name="Paule C.R."/>
            <person name="Poulain J."/>
            <person name="Prion F."/>
            <person name="Qin B."/>
            <person name="Qu C."/>
            <person name="Retzel E.F."/>
            <person name="Riddle C."/>
            <person name="Sallet E."/>
            <person name="Samain S."/>
            <person name="Samson N."/>
            <person name="Sanders I."/>
            <person name="Saurat O."/>
            <person name="Scarpelli C."/>
            <person name="Schiex T."/>
            <person name="Segurens B."/>
            <person name="Severin A.J."/>
            <person name="Sherrier D.J."/>
            <person name="Shi R."/>
            <person name="Sims S."/>
            <person name="Singer S.R."/>
            <person name="Sinharoy S."/>
            <person name="Sterck L."/>
            <person name="Viollet A."/>
            <person name="Wang B.B."/>
            <person name="Wang K."/>
            <person name="Wang M."/>
            <person name="Wang X."/>
            <person name="Warfsmann J."/>
            <person name="Weissenbach J."/>
            <person name="White D.D."/>
            <person name="White J.D."/>
            <person name="Wiley G.B."/>
            <person name="Wincker P."/>
            <person name="Xing Y."/>
            <person name="Yang L."/>
            <person name="Yao Z."/>
            <person name="Ying F."/>
            <person name="Zhai J."/>
            <person name="Zhou L."/>
            <person name="Zuber A."/>
            <person name="Denarie J."/>
            <person name="Dixon R.A."/>
            <person name="May G.D."/>
            <person name="Schwartz D.C."/>
            <person name="Rogers J."/>
            <person name="Quetier F."/>
            <person name="Town C.D."/>
            <person name="Roe B.A."/>
        </authorList>
    </citation>
    <scope>NUCLEOTIDE SEQUENCE [LARGE SCALE GENOMIC DNA]</scope>
    <source>
        <strain evidence="2">A17</strain>
        <strain evidence="3 4">cv. Jemalong A17</strain>
    </source>
</reference>
<accession>A0A072V6M3</accession>
<name>A0A072V6M3_MEDTR</name>
<keyword evidence="4" id="KW-1185">Reference proteome</keyword>
<dbReference type="EnsemblPlants" id="KEH37462">
    <property type="protein sequence ID" value="KEH37462"/>
    <property type="gene ID" value="MTR_2g038645"/>
</dbReference>
<evidence type="ECO:0000313" key="2">
    <source>
        <dbReference type="EMBL" id="KEH37462.1"/>
    </source>
</evidence>
<feature type="compositionally biased region" description="Basic and acidic residues" evidence="1">
    <location>
        <begin position="1"/>
        <end position="11"/>
    </location>
</feature>
<evidence type="ECO:0000313" key="3">
    <source>
        <dbReference type="EnsemblPlants" id="KEH37462"/>
    </source>
</evidence>
<protein>
    <submittedName>
        <fullName evidence="2 3">Uncharacterized protein</fullName>
    </submittedName>
</protein>
<proteinExistence type="predicted"/>
<feature type="region of interest" description="Disordered" evidence="1">
    <location>
        <begin position="1"/>
        <end position="21"/>
    </location>
</feature>
<dbReference type="EMBL" id="CM001218">
    <property type="protein sequence ID" value="KEH37462.1"/>
    <property type="molecule type" value="Genomic_DNA"/>
</dbReference>
<evidence type="ECO:0000313" key="4">
    <source>
        <dbReference type="Proteomes" id="UP000002051"/>
    </source>
</evidence>
<reference evidence="3" key="3">
    <citation type="submission" date="2015-04" db="UniProtKB">
        <authorList>
            <consortium name="EnsemblPlants"/>
        </authorList>
    </citation>
    <scope>IDENTIFICATION</scope>
    <source>
        <strain evidence="3">cv. Jemalong A17</strain>
    </source>
</reference>
<dbReference type="AlphaFoldDB" id="A0A072V6M3"/>
<dbReference type="Proteomes" id="UP000002051">
    <property type="component" value="Chromosome 2"/>
</dbReference>
<organism evidence="2 4">
    <name type="scientific">Medicago truncatula</name>
    <name type="common">Barrel medic</name>
    <name type="synonym">Medicago tribuloides</name>
    <dbReference type="NCBI Taxonomy" id="3880"/>
    <lineage>
        <taxon>Eukaryota</taxon>
        <taxon>Viridiplantae</taxon>
        <taxon>Streptophyta</taxon>
        <taxon>Embryophyta</taxon>
        <taxon>Tracheophyta</taxon>
        <taxon>Spermatophyta</taxon>
        <taxon>Magnoliopsida</taxon>
        <taxon>eudicotyledons</taxon>
        <taxon>Gunneridae</taxon>
        <taxon>Pentapetalae</taxon>
        <taxon>rosids</taxon>
        <taxon>fabids</taxon>
        <taxon>Fabales</taxon>
        <taxon>Fabaceae</taxon>
        <taxon>Papilionoideae</taxon>
        <taxon>50 kb inversion clade</taxon>
        <taxon>NPAAA clade</taxon>
        <taxon>Hologalegina</taxon>
        <taxon>IRL clade</taxon>
        <taxon>Trifolieae</taxon>
        <taxon>Medicago</taxon>
    </lineage>
</organism>
<evidence type="ECO:0000256" key="1">
    <source>
        <dbReference type="SAM" id="MobiDB-lite"/>
    </source>
</evidence>